<comment type="caution">
    <text evidence="4">The sequence shown here is derived from an EMBL/GenBank/DDBJ whole genome shotgun (WGS) entry which is preliminary data.</text>
</comment>
<feature type="signal peptide" evidence="2">
    <location>
        <begin position="1"/>
        <end position="19"/>
    </location>
</feature>
<dbReference type="PROSITE" id="PS50026">
    <property type="entry name" value="EGF_3"/>
    <property type="match status" value="1"/>
</dbReference>
<accession>A0A9Q0RUM1</accession>
<reference evidence="4" key="1">
    <citation type="submission" date="2022-07" db="EMBL/GenBank/DDBJ databases">
        <authorList>
            <person name="Trinca V."/>
            <person name="Uliana J.V.C."/>
            <person name="Torres T.T."/>
            <person name="Ward R.J."/>
            <person name="Monesi N."/>
        </authorList>
    </citation>
    <scope>NUCLEOTIDE SEQUENCE</scope>
    <source>
        <strain evidence="4">HSMRA1968</strain>
        <tissue evidence="4">Whole embryos</tissue>
    </source>
</reference>
<keyword evidence="2" id="KW-0732">Signal</keyword>
<feature type="domain" description="EGF-like" evidence="3">
    <location>
        <begin position="62"/>
        <end position="101"/>
    </location>
</feature>
<feature type="disulfide bond" evidence="1">
    <location>
        <begin position="71"/>
        <end position="88"/>
    </location>
</feature>
<evidence type="ECO:0000259" key="3">
    <source>
        <dbReference type="PROSITE" id="PS50026"/>
    </source>
</evidence>
<dbReference type="Pfam" id="PF00008">
    <property type="entry name" value="EGF"/>
    <property type="match status" value="1"/>
</dbReference>
<sequence length="122" mass="13766">MLLRVLCVAAILFFCYVYACELDQTQHGCRIDNGQCTCSYGCRSEFRYATKRECTDALKGRSSDICGRAPCMNNGHCIQISQMPGYRCRCEGTGFWGSRCQRSCPTPEDNYLVTFPVECIVI</sequence>
<dbReference type="AlphaFoldDB" id="A0A9Q0RUM1"/>
<dbReference type="Gene3D" id="2.10.25.10">
    <property type="entry name" value="Laminin"/>
    <property type="match status" value="1"/>
</dbReference>
<dbReference type="SUPFAM" id="SSF57196">
    <property type="entry name" value="EGF/Laminin"/>
    <property type="match status" value="1"/>
</dbReference>
<evidence type="ECO:0000313" key="4">
    <source>
        <dbReference type="EMBL" id="KAJ6630509.1"/>
    </source>
</evidence>
<feature type="chain" id="PRO_5040219178" description="EGF-like domain-containing protein" evidence="2">
    <location>
        <begin position="20"/>
        <end position="122"/>
    </location>
</feature>
<dbReference type="InterPro" id="IPR000742">
    <property type="entry name" value="EGF"/>
</dbReference>
<dbReference type="SMART" id="SM00181">
    <property type="entry name" value="EGF"/>
    <property type="match status" value="1"/>
</dbReference>
<organism evidence="4 5">
    <name type="scientific">Pseudolycoriella hygida</name>
    <dbReference type="NCBI Taxonomy" id="35572"/>
    <lineage>
        <taxon>Eukaryota</taxon>
        <taxon>Metazoa</taxon>
        <taxon>Ecdysozoa</taxon>
        <taxon>Arthropoda</taxon>
        <taxon>Hexapoda</taxon>
        <taxon>Insecta</taxon>
        <taxon>Pterygota</taxon>
        <taxon>Neoptera</taxon>
        <taxon>Endopterygota</taxon>
        <taxon>Diptera</taxon>
        <taxon>Nematocera</taxon>
        <taxon>Sciaroidea</taxon>
        <taxon>Sciaridae</taxon>
        <taxon>Pseudolycoriella</taxon>
    </lineage>
</organism>
<keyword evidence="1" id="KW-1015">Disulfide bond</keyword>
<protein>
    <recommendedName>
        <fullName evidence="3">EGF-like domain-containing protein</fullName>
    </recommendedName>
</protein>
<dbReference type="EMBL" id="WJQU01002784">
    <property type="protein sequence ID" value="KAJ6630509.1"/>
    <property type="molecule type" value="Genomic_DNA"/>
</dbReference>
<name>A0A9Q0RUM1_9DIPT</name>
<comment type="caution">
    <text evidence="1">Lacks conserved residue(s) required for the propagation of feature annotation.</text>
</comment>
<evidence type="ECO:0000256" key="2">
    <source>
        <dbReference type="SAM" id="SignalP"/>
    </source>
</evidence>
<gene>
    <name evidence="4" type="ORF">Bhyg_15919</name>
</gene>
<evidence type="ECO:0000256" key="1">
    <source>
        <dbReference type="PROSITE-ProRule" id="PRU00076"/>
    </source>
</evidence>
<keyword evidence="1" id="KW-0245">EGF-like domain</keyword>
<proteinExistence type="predicted"/>
<dbReference type="Proteomes" id="UP001151699">
    <property type="component" value="Unassembled WGS sequence"/>
</dbReference>
<dbReference type="OrthoDB" id="10046852at2759"/>
<evidence type="ECO:0000313" key="5">
    <source>
        <dbReference type="Proteomes" id="UP001151699"/>
    </source>
</evidence>
<keyword evidence="5" id="KW-1185">Reference proteome</keyword>